<evidence type="ECO:0000256" key="1">
    <source>
        <dbReference type="ARBA" id="ARBA00010378"/>
    </source>
</evidence>
<dbReference type="InterPro" id="IPR041627">
    <property type="entry name" value="AAA_lid_6"/>
</dbReference>
<dbReference type="eggNOG" id="KOG0730">
    <property type="taxonomic scope" value="Eukaryota"/>
</dbReference>
<dbReference type="Pfam" id="PF00004">
    <property type="entry name" value="AAA"/>
    <property type="match status" value="3"/>
</dbReference>
<feature type="domain" description="AAA+ ATPase" evidence="7">
    <location>
        <begin position="1243"/>
        <end position="1371"/>
    </location>
</feature>
<keyword evidence="2" id="KW-0547">Nucleotide-binding</keyword>
<dbReference type="SMART" id="SM00382">
    <property type="entry name" value="AAA"/>
    <property type="match status" value="4"/>
</dbReference>
<dbReference type="Pfam" id="PF13087">
    <property type="entry name" value="AAA_12"/>
    <property type="match status" value="1"/>
</dbReference>
<accession>A0A010RND4</accession>
<evidence type="ECO:0000259" key="7">
    <source>
        <dbReference type="SMART" id="SM00382"/>
    </source>
</evidence>
<dbReference type="InterPro" id="IPR041679">
    <property type="entry name" value="DNA2/NAM7-like_C"/>
</dbReference>
<dbReference type="FunFam" id="3.40.50.300:FF:001660">
    <property type="entry name" value="NF-X1 finger and helicase protein, putative"/>
    <property type="match status" value="1"/>
</dbReference>
<dbReference type="HOGENOM" id="CLU_001133_0_0_1"/>
<dbReference type="FunFam" id="3.40.50.300:FF:000216">
    <property type="entry name" value="Type VII secretion ATPase EccA"/>
    <property type="match status" value="2"/>
</dbReference>
<name>A0A010RND4_9PEZI</name>
<feature type="domain" description="AAA+ ATPase" evidence="7">
    <location>
        <begin position="1787"/>
        <end position="1924"/>
    </location>
</feature>
<dbReference type="PANTHER" id="PTHR43392">
    <property type="entry name" value="AAA-TYPE ATPASE FAMILY PROTEIN / ANKYRIN REPEAT FAMILY PROTEIN"/>
    <property type="match status" value="1"/>
</dbReference>
<dbReference type="SUPFAM" id="SSF52540">
    <property type="entry name" value="P-loop containing nucleoside triphosphate hydrolases"/>
    <property type="match status" value="4"/>
</dbReference>
<dbReference type="GO" id="GO:0016887">
    <property type="term" value="F:ATP hydrolysis activity"/>
    <property type="evidence" value="ECO:0007669"/>
    <property type="project" value="InterPro"/>
</dbReference>
<organism evidence="8 9">
    <name type="scientific">Colletotrichum fioriniae PJ7</name>
    <dbReference type="NCBI Taxonomy" id="1445577"/>
    <lineage>
        <taxon>Eukaryota</taxon>
        <taxon>Fungi</taxon>
        <taxon>Dikarya</taxon>
        <taxon>Ascomycota</taxon>
        <taxon>Pezizomycotina</taxon>
        <taxon>Sordariomycetes</taxon>
        <taxon>Hypocreomycetidae</taxon>
        <taxon>Glomerellales</taxon>
        <taxon>Glomerellaceae</taxon>
        <taxon>Colletotrichum</taxon>
        <taxon>Colletotrichum acutatum species complex</taxon>
    </lineage>
</organism>
<dbReference type="InterPro" id="IPR041677">
    <property type="entry name" value="DNA2/NAM7_AAA_11"/>
</dbReference>
<feature type="domain" description="AAA+ ATPase" evidence="7">
    <location>
        <begin position="1510"/>
        <end position="1658"/>
    </location>
</feature>
<dbReference type="Gene3D" id="3.40.50.300">
    <property type="entry name" value="P-loop containing nucleotide triphosphate hydrolases"/>
    <property type="match status" value="6"/>
</dbReference>
<evidence type="ECO:0000313" key="8">
    <source>
        <dbReference type="EMBL" id="EXF81921.1"/>
    </source>
</evidence>
<sequence>MVLLKSESVMAPPKIDPARASRLLKVFRDVTKGGKAIYTASEARLFLEAVRTNTSPAACLEIITASEVARNAISNSIRIDSSISFVRAHVIPFIAYLSDPAVKMMYGGQLLHQVLLIIAHPPALWGNLLSAFRESQLTEDELQVFAWLCFELSGLSDITIDTIVEDITGVLDEKPFREARNHGTRDFVYRIRKVLALRSSSGDKTLETAGGRHDNDFSNFRDVSIFPTSDEFYSNARPFYRMAAEVATADQVQRPRVHLDNQFRLLREDMLGELRDDLKVAMGRKKSKKRAQILSGLLPVGIDTGDDRRSHACAVALTCSGGLEFMKNLSPAQCKAFFDDHKNFLRHQSFGALCGEDHIVAFAFLLRDVDQLLKKPPVVTLQFTGSEATASALQALTPSNNLRFVLVDTPVFAYQPVLECLREITELPLGDRLLRLPNDEKSQLQDSPQQTSYVQEYVRRLEKLMENGSRCFSLGMQTFRLDDSQLQSLLHALQSPLALIQGPPGTGKSFVGALAAKILLGDPEKRILVLSYTNHALDQFLEDLMKIGISSGDMVRLGSKSTESTSALSLEKQLQSYAYRRNNATWEHINGMRAEMNEVRRKIEAACDLLVRDKVGSLELLSFLEFSDDDQPFYEAFLLPEQERGFQIAGKSNRAMGPDYLLGRWITGQDAGELRHFVSSGSQNIWCLSMAQKSAHIQRWVECIRKERIEAVQNLIKRFNNAQEQVDRLFNESKCSFMQTKRIIGCTTTAAAMYKSLIKAAKPDVVLVEEAGEILEAHVLTALHSDTKQLLLIGDHKQLRPKINNYALSVEKGDGFDLNRSLFERLILQGHDHVTLQKQHRMHPDISDLVRKMTYPDLLDGDKTKDRKPPRGFQGRVSFVNHSHPEDLAADITDRRDVGVVSSKSNLYEARMVLKLVKYLGQQGYRTENLVILTPYLGQLRLLRETLSSENDPWLNDLDSFELIRAGLMTAAAGKVPDGSGSGRIKLSTIDNYQGEESDIVIASLTRSNNNGDIGFMKAPERLNVLCSRARECLILIGNMETFMASGHGRAVWLPFFTLLKEKNYLHDGFAIRCQQHPDRTALLKKPDDFDVKCPEGGCDEACNAMLSCNIHKCLRHCHRLSDHSKVRCHTKLAKHCDRGHKYSVDCNNQTQKCVACFKEDENTRRRLKRDLQMEVERDLAQKRYAQELQKVEDDLDRERRLMKNEQEDLEQNKTLKERKEELRALQQTRARAETMKTAREAPKKVPGKTTVARIYAKFLVSVGVIAGSRFEETSGSKLASLGVPGCQKLLDDVLNDGGGVIFIDEAYQLSSSNSPGGRAVLDLLLAEVENHTGKIVFILAGYNKQMESFFAHNPGFPSRFPISMKFDDYDDDELLKILQFQIDKKYGCRMKWEDDLHLRVACRRLGRGRGKEGFGNARAIENLLSIVSSRQANRIRKARLGGANPDDLLLTMEDLVGPQPSAALGHSKAWRKLQTLIGLGSVKESVRALIDSIQTNYVRELAEEPIIEYTLNKVFLGSPGTGKTTVAKLYAQILVDLGLLSNGEVVVKNPADFIGAALGGSESQTKGILASTIGKVLVIDEAYGLYGGSNSAGGSSDPYKTAVVDTIVAEVQSVPGEDRCVLLLGYKDQMEEMIQNVNPGLSRRFPLSSAFVFEDFEKADMRKILDLKLKLQGFSATDQAKQVASEMLERARNRPNFGNAGEVDILLNEAKARHQRRLTAKESHHVSTLEALDFDHDFDRADRAETNVAKLFEGTVGYEKIIATLEGYQETVRSMKALNMDPKESIPFNFLFRGPPGTGKTSTARKMGKVFYDMGFLAKAEVIDCSASDLIGQYVGQTGPKVQQLLDKALGKVLFVDEAYRLAEGHFSKEAIDEVVDSVTKDKYKNRLVIILAGYDEDINRLLSINPGMSSRFPEVIDFHSLSPESCYELLLQLLLKQKRTLHSKNRSNNLAMDCLSHPSPDFKRDIVAIFHKLTTTAGWASARDVESLAKSIFSTAIKFCREGQVTIDEDLVKKEFFKMLHEREIRERQARAIHGLPKLDQLFQQMSSPPQTQSVQSTAYEQTAAAVEATREEAEPTLRESPVMEVSDESRKVTRDAGVSDEVWEQLEKDKKAQEENDAKYREMLEKKRRAVGAAREAILKELIEEEDRRKKEEEQRKKAAMMGRCPMNFDWIKQSMGFRCAGGSHFISDEDIVRS</sequence>
<keyword evidence="3" id="KW-0378">Hydrolase</keyword>
<dbReference type="Gene3D" id="1.10.8.60">
    <property type="match status" value="2"/>
</dbReference>
<feature type="domain" description="AAA+ ATPase" evidence="7">
    <location>
        <begin position="494"/>
        <end position="904"/>
    </location>
</feature>
<keyword evidence="5" id="KW-0175">Coiled coil</keyword>
<dbReference type="FunFam" id="1.10.8.60:FF:000160">
    <property type="entry name" value="WGS project CABT00000000 data, contig 2.55"/>
    <property type="match status" value="1"/>
</dbReference>
<keyword evidence="4" id="KW-0067">ATP-binding</keyword>
<feature type="region of interest" description="Disordered" evidence="6">
    <location>
        <begin position="2072"/>
        <end position="2096"/>
    </location>
</feature>
<dbReference type="InterPro" id="IPR003593">
    <property type="entry name" value="AAA+_ATPase"/>
</dbReference>
<feature type="coiled-coil region" evidence="5">
    <location>
        <begin position="2138"/>
        <end position="2165"/>
    </location>
</feature>
<evidence type="ECO:0000313" key="9">
    <source>
        <dbReference type="Proteomes" id="UP000020467"/>
    </source>
</evidence>
<reference evidence="8 9" key="1">
    <citation type="submission" date="2014-02" db="EMBL/GenBank/DDBJ databases">
        <title>The genome sequence of Colletotrichum fioriniae PJ7.</title>
        <authorList>
            <person name="Baroncelli R."/>
            <person name="Thon M.R."/>
        </authorList>
    </citation>
    <scope>NUCLEOTIDE SEQUENCE [LARGE SCALE GENOMIC DNA]</scope>
    <source>
        <strain evidence="8 9">PJ7</strain>
    </source>
</reference>
<dbReference type="eggNOG" id="KOG1807">
    <property type="taxonomic scope" value="Eukaryota"/>
</dbReference>
<evidence type="ECO:0000256" key="6">
    <source>
        <dbReference type="SAM" id="MobiDB-lite"/>
    </source>
</evidence>
<dbReference type="GO" id="GO:0005524">
    <property type="term" value="F:ATP binding"/>
    <property type="evidence" value="ECO:0007669"/>
    <property type="project" value="UniProtKB-KW"/>
</dbReference>
<dbReference type="PANTHER" id="PTHR43392:SF2">
    <property type="entry name" value="AAA-TYPE ATPASE FAMILY PROTEIN _ ANKYRIN REPEAT FAMILY PROTEIN"/>
    <property type="match status" value="1"/>
</dbReference>
<dbReference type="Proteomes" id="UP000020467">
    <property type="component" value="Unassembled WGS sequence"/>
</dbReference>
<dbReference type="PRINTS" id="PR00819">
    <property type="entry name" value="CBXCFQXSUPER"/>
</dbReference>
<dbReference type="InterPro" id="IPR003959">
    <property type="entry name" value="ATPase_AAA_core"/>
</dbReference>
<protein>
    <recommendedName>
        <fullName evidence="7">AAA+ ATPase domain-containing protein</fullName>
    </recommendedName>
</protein>
<dbReference type="Pfam" id="PF13086">
    <property type="entry name" value="AAA_11"/>
    <property type="match status" value="1"/>
</dbReference>
<evidence type="ECO:0000256" key="3">
    <source>
        <dbReference type="ARBA" id="ARBA00022806"/>
    </source>
</evidence>
<dbReference type="GO" id="GO:0004386">
    <property type="term" value="F:helicase activity"/>
    <property type="evidence" value="ECO:0007669"/>
    <property type="project" value="InterPro"/>
</dbReference>
<dbReference type="CDD" id="cd18808">
    <property type="entry name" value="SF1_C_Upf1"/>
    <property type="match status" value="1"/>
</dbReference>
<dbReference type="FunFam" id="1.10.8.60:FF:000159">
    <property type="entry name" value="p-loop containing nucleoside triphosphate hydrolase protein"/>
    <property type="match status" value="1"/>
</dbReference>
<dbReference type="InterPro" id="IPR050773">
    <property type="entry name" value="CbxX/CfxQ_RuBisCO_ESX"/>
</dbReference>
<dbReference type="CDD" id="cd06008">
    <property type="entry name" value="NF-X1-zinc-finger"/>
    <property type="match status" value="1"/>
</dbReference>
<dbReference type="InterPro" id="IPR000641">
    <property type="entry name" value="CbxX/CfxQ"/>
</dbReference>
<dbReference type="CDD" id="cd17936">
    <property type="entry name" value="EEXXEc_NFX1"/>
    <property type="match status" value="1"/>
</dbReference>
<dbReference type="Pfam" id="PF17866">
    <property type="entry name" value="AAA_lid_6"/>
    <property type="match status" value="1"/>
</dbReference>
<evidence type="ECO:0000256" key="5">
    <source>
        <dbReference type="SAM" id="Coils"/>
    </source>
</evidence>
<comment type="caution">
    <text evidence="8">The sequence shown here is derived from an EMBL/GenBank/DDBJ whole genome shotgun (WGS) entry which is preliminary data.</text>
</comment>
<evidence type="ECO:0000256" key="2">
    <source>
        <dbReference type="ARBA" id="ARBA00022741"/>
    </source>
</evidence>
<gene>
    <name evidence="8" type="ORF">CFIO01_02629</name>
</gene>
<keyword evidence="9" id="KW-1185">Reference proteome</keyword>
<feature type="coiled-coil region" evidence="5">
    <location>
        <begin position="1182"/>
        <end position="1236"/>
    </location>
</feature>
<dbReference type="KEGG" id="cfj:CFIO01_02629"/>
<dbReference type="InterPro" id="IPR047187">
    <property type="entry name" value="SF1_C_Upf1"/>
</dbReference>
<keyword evidence="3" id="KW-0347">Helicase</keyword>
<dbReference type="EMBL" id="JARH01000344">
    <property type="protein sequence ID" value="EXF81921.1"/>
    <property type="molecule type" value="Genomic_DNA"/>
</dbReference>
<evidence type="ECO:0000256" key="4">
    <source>
        <dbReference type="ARBA" id="ARBA00022840"/>
    </source>
</evidence>
<dbReference type="OrthoDB" id="2423195at2759"/>
<dbReference type="InterPro" id="IPR027417">
    <property type="entry name" value="P-loop_NTPase"/>
</dbReference>
<proteinExistence type="inferred from homology"/>
<comment type="similarity">
    <text evidence="1">Belongs to the CbxX/CfxQ family.</text>
</comment>